<dbReference type="OrthoDB" id="10429745at2759"/>
<gene>
    <name evidence="3" type="ORF">L211DRAFT_852442</name>
</gene>
<protein>
    <recommendedName>
        <fullName evidence="5">BZIP domain-containing protein</fullName>
    </recommendedName>
</protein>
<sequence length="370" mass="41869">MFPRLPPFSLVFLFLGHKVKIRVVETSPKRGTGSSVSSQIGDFQQTLREVPDFNSMLMVVGDTHQAETELRLWNLAHYALREVATNVFKMVGIRMTLLHAREQHADARRSLLQFLEPRQDDLGNIFGGVTGPSLYQALTELSNIGNQANTVIHTVTIGRVLDAISAFRRYPVPPTATLPPPSPECLTATEAELEERYNDDIQNLEDVLDAYSAQFNLQDAEPLQSIRIDWSPTWDQKHWGQVVAVAEAHRLARRQSESAKEIFALKEKNRILQSEVKALKQKGKRVVAENEKLRKRLETVEGRLAYLETENATLKQDNATLKQDNATLKQKNATLEQKMESMTTGYGLENYTVASGELPMNLRTLEWLFL</sequence>
<evidence type="ECO:0000313" key="4">
    <source>
        <dbReference type="Proteomes" id="UP000267821"/>
    </source>
</evidence>
<reference evidence="3 4" key="1">
    <citation type="journal article" date="2018" name="Nat. Ecol. Evol.">
        <title>Pezizomycetes genomes reveal the molecular basis of ectomycorrhizal truffle lifestyle.</title>
        <authorList>
            <person name="Murat C."/>
            <person name="Payen T."/>
            <person name="Noel B."/>
            <person name="Kuo A."/>
            <person name="Morin E."/>
            <person name="Chen J."/>
            <person name="Kohler A."/>
            <person name="Krizsan K."/>
            <person name="Balestrini R."/>
            <person name="Da Silva C."/>
            <person name="Montanini B."/>
            <person name="Hainaut M."/>
            <person name="Levati E."/>
            <person name="Barry K.W."/>
            <person name="Belfiori B."/>
            <person name="Cichocki N."/>
            <person name="Clum A."/>
            <person name="Dockter R.B."/>
            <person name="Fauchery L."/>
            <person name="Guy J."/>
            <person name="Iotti M."/>
            <person name="Le Tacon F."/>
            <person name="Lindquist E.A."/>
            <person name="Lipzen A."/>
            <person name="Malagnac F."/>
            <person name="Mello A."/>
            <person name="Molinier V."/>
            <person name="Miyauchi S."/>
            <person name="Poulain J."/>
            <person name="Riccioni C."/>
            <person name="Rubini A."/>
            <person name="Sitrit Y."/>
            <person name="Splivallo R."/>
            <person name="Traeger S."/>
            <person name="Wang M."/>
            <person name="Zifcakova L."/>
            <person name="Wipf D."/>
            <person name="Zambonelli A."/>
            <person name="Paolocci F."/>
            <person name="Nowrousian M."/>
            <person name="Ottonello S."/>
            <person name="Baldrian P."/>
            <person name="Spatafora J.W."/>
            <person name="Henrissat B."/>
            <person name="Nagy L.G."/>
            <person name="Aury J.M."/>
            <person name="Wincker P."/>
            <person name="Grigoriev I.V."/>
            <person name="Bonfante P."/>
            <person name="Martin F.M."/>
        </authorList>
    </citation>
    <scope>NUCLEOTIDE SEQUENCE [LARGE SCALE GENOMIC DNA]</scope>
    <source>
        <strain evidence="3 4">ATCC MYA-4762</strain>
    </source>
</reference>
<keyword evidence="4" id="KW-1185">Reference proteome</keyword>
<feature type="chain" id="PRO_5018095825" description="BZIP domain-containing protein" evidence="2">
    <location>
        <begin position="22"/>
        <end position="370"/>
    </location>
</feature>
<accession>A0A3N4LBS1</accession>
<evidence type="ECO:0000256" key="1">
    <source>
        <dbReference type="SAM" id="Coils"/>
    </source>
</evidence>
<organism evidence="3 4">
    <name type="scientific">Terfezia boudieri ATCC MYA-4762</name>
    <dbReference type="NCBI Taxonomy" id="1051890"/>
    <lineage>
        <taxon>Eukaryota</taxon>
        <taxon>Fungi</taxon>
        <taxon>Dikarya</taxon>
        <taxon>Ascomycota</taxon>
        <taxon>Pezizomycotina</taxon>
        <taxon>Pezizomycetes</taxon>
        <taxon>Pezizales</taxon>
        <taxon>Pezizaceae</taxon>
        <taxon>Terfezia</taxon>
    </lineage>
</organism>
<dbReference type="InParanoid" id="A0A3N4LBS1"/>
<feature type="coiled-coil region" evidence="1">
    <location>
        <begin position="262"/>
        <end position="338"/>
    </location>
</feature>
<feature type="signal peptide" evidence="2">
    <location>
        <begin position="1"/>
        <end position="21"/>
    </location>
</feature>
<evidence type="ECO:0000313" key="3">
    <source>
        <dbReference type="EMBL" id="RPB20333.1"/>
    </source>
</evidence>
<proteinExistence type="predicted"/>
<dbReference type="EMBL" id="ML121574">
    <property type="protein sequence ID" value="RPB20333.1"/>
    <property type="molecule type" value="Genomic_DNA"/>
</dbReference>
<name>A0A3N4LBS1_9PEZI</name>
<evidence type="ECO:0008006" key="5">
    <source>
        <dbReference type="Google" id="ProtNLM"/>
    </source>
</evidence>
<evidence type="ECO:0000256" key="2">
    <source>
        <dbReference type="SAM" id="SignalP"/>
    </source>
</evidence>
<dbReference type="Gene3D" id="1.20.5.170">
    <property type="match status" value="1"/>
</dbReference>
<keyword evidence="1" id="KW-0175">Coiled coil</keyword>
<dbReference type="Proteomes" id="UP000267821">
    <property type="component" value="Unassembled WGS sequence"/>
</dbReference>
<keyword evidence="2" id="KW-0732">Signal</keyword>
<dbReference type="AlphaFoldDB" id="A0A3N4LBS1"/>